<feature type="compositionally biased region" description="Acidic residues" evidence="1">
    <location>
        <begin position="183"/>
        <end position="206"/>
    </location>
</feature>
<accession>A0A8E2DFG3</accession>
<sequence>LKRRRLRAVKAYKKKHGGLDLTPLLQTPWMTEKGSGWDTPELPEVKEARMKMIATRTGYTLEEMQNGIKILERRSLSFRASKASAKSTGAVEIFHELDTIVCKQELKKGCPPPASKVRVDLQRPRNGPPPEWMTVYPMMISKNWRRKFGYRYNMTKIHLTRHNPRGFASDYDTPEATSSESSVNEDENGEGSQAEDDASEIEQCIE</sequence>
<dbReference type="Proteomes" id="UP000250043">
    <property type="component" value="Unassembled WGS sequence"/>
</dbReference>
<dbReference type="AlphaFoldDB" id="A0A8E2DFG3"/>
<dbReference type="OrthoDB" id="2803764at2759"/>
<dbReference type="EMBL" id="KV722823">
    <property type="protein sequence ID" value="OCH83769.1"/>
    <property type="molecule type" value="Genomic_DNA"/>
</dbReference>
<feature type="region of interest" description="Disordered" evidence="1">
    <location>
        <begin position="163"/>
        <end position="206"/>
    </location>
</feature>
<gene>
    <name evidence="2" type="ORF">OBBRIDRAFT_808757</name>
</gene>
<feature type="non-terminal residue" evidence="2">
    <location>
        <position position="206"/>
    </location>
</feature>
<keyword evidence="3" id="KW-1185">Reference proteome</keyword>
<protein>
    <submittedName>
        <fullName evidence="2">Uncharacterized protein</fullName>
    </submittedName>
</protein>
<evidence type="ECO:0000313" key="3">
    <source>
        <dbReference type="Proteomes" id="UP000250043"/>
    </source>
</evidence>
<proteinExistence type="predicted"/>
<name>A0A8E2DFG3_9APHY</name>
<organism evidence="2 3">
    <name type="scientific">Obba rivulosa</name>
    <dbReference type="NCBI Taxonomy" id="1052685"/>
    <lineage>
        <taxon>Eukaryota</taxon>
        <taxon>Fungi</taxon>
        <taxon>Dikarya</taxon>
        <taxon>Basidiomycota</taxon>
        <taxon>Agaricomycotina</taxon>
        <taxon>Agaricomycetes</taxon>
        <taxon>Polyporales</taxon>
        <taxon>Gelatoporiaceae</taxon>
        <taxon>Obba</taxon>
    </lineage>
</organism>
<evidence type="ECO:0000256" key="1">
    <source>
        <dbReference type="SAM" id="MobiDB-lite"/>
    </source>
</evidence>
<evidence type="ECO:0000313" key="2">
    <source>
        <dbReference type="EMBL" id="OCH83769.1"/>
    </source>
</evidence>
<reference evidence="2 3" key="1">
    <citation type="submission" date="2016-07" db="EMBL/GenBank/DDBJ databases">
        <title>Draft genome of the white-rot fungus Obba rivulosa 3A-2.</title>
        <authorList>
            <consortium name="DOE Joint Genome Institute"/>
            <person name="Miettinen O."/>
            <person name="Riley R."/>
            <person name="Acob R."/>
            <person name="Barry K."/>
            <person name="Cullen D."/>
            <person name="De Vries R."/>
            <person name="Hainaut M."/>
            <person name="Hatakka A."/>
            <person name="Henrissat B."/>
            <person name="Hilden K."/>
            <person name="Kuo R."/>
            <person name="Labutti K."/>
            <person name="Lipzen A."/>
            <person name="Makela M.R."/>
            <person name="Sandor L."/>
            <person name="Spatafora J.W."/>
            <person name="Grigoriev I.V."/>
            <person name="Hibbett D.S."/>
        </authorList>
    </citation>
    <scope>NUCLEOTIDE SEQUENCE [LARGE SCALE GENOMIC DNA]</scope>
    <source>
        <strain evidence="2 3">3A-2</strain>
    </source>
</reference>